<feature type="compositionally biased region" description="Low complexity" evidence="1">
    <location>
        <begin position="167"/>
        <end position="182"/>
    </location>
</feature>
<evidence type="ECO:0000256" key="1">
    <source>
        <dbReference type="SAM" id="MobiDB-lite"/>
    </source>
</evidence>
<dbReference type="Proteomes" id="UP001607302">
    <property type="component" value="Unassembled WGS sequence"/>
</dbReference>
<reference evidence="2 3" key="1">
    <citation type="journal article" date="2024" name="Ann. Entomol. Soc. Am.">
        <title>Genomic analyses of the southern and eastern yellowjacket wasps (Hymenoptera: Vespidae) reveal evolutionary signatures of social life.</title>
        <authorList>
            <person name="Catto M.A."/>
            <person name="Caine P.B."/>
            <person name="Orr S.E."/>
            <person name="Hunt B.G."/>
            <person name="Goodisman M.A.D."/>
        </authorList>
    </citation>
    <scope>NUCLEOTIDE SEQUENCE [LARGE SCALE GENOMIC DNA]</scope>
    <source>
        <strain evidence="2">233</strain>
        <tissue evidence="2">Head and thorax</tissue>
    </source>
</reference>
<evidence type="ECO:0000313" key="3">
    <source>
        <dbReference type="Proteomes" id="UP001607302"/>
    </source>
</evidence>
<proteinExistence type="predicted"/>
<comment type="caution">
    <text evidence="2">The sequence shown here is derived from an EMBL/GenBank/DDBJ whole genome shotgun (WGS) entry which is preliminary data.</text>
</comment>
<name>A0ABD2APJ4_VESSQ</name>
<dbReference type="EMBL" id="JAUDFV010000141">
    <property type="protein sequence ID" value="KAL2722529.1"/>
    <property type="molecule type" value="Genomic_DNA"/>
</dbReference>
<gene>
    <name evidence="2" type="ORF">V1478_009392</name>
</gene>
<feature type="region of interest" description="Disordered" evidence="1">
    <location>
        <begin position="1"/>
        <end position="49"/>
    </location>
</feature>
<organism evidence="2 3">
    <name type="scientific">Vespula squamosa</name>
    <name type="common">Southern yellow jacket</name>
    <name type="synonym">Wasp</name>
    <dbReference type="NCBI Taxonomy" id="30214"/>
    <lineage>
        <taxon>Eukaryota</taxon>
        <taxon>Metazoa</taxon>
        <taxon>Ecdysozoa</taxon>
        <taxon>Arthropoda</taxon>
        <taxon>Hexapoda</taxon>
        <taxon>Insecta</taxon>
        <taxon>Pterygota</taxon>
        <taxon>Neoptera</taxon>
        <taxon>Endopterygota</taxon>
        <taxon>Hymenoptera</taxon>
        <taxon>Apocrita</taxon>
        <taxon>Aculeata</taxon>
        <taxon>Vespoidea</taxon>
        <taxon>Vespidae</taxon>
        <taxon>Vespinae</taxon>
        <taxon>Vespula</taxon>
    </lineage>
</organism>
<dbReference type="AlphaFoldDB" id="A0ABD2APJ4"/>
<feature type="region of interest" description="Disordered" evidence="1">
    <location>
        <begin position="167"/>
        <end position="190"/>
    </location>
</feature>
<sequence>MGNVVEPKVPFKCSNPPDVFRPLQKGRRKEGRKEGRKEKERKEKKRKEKKISTIVKAVRSRGESHPYAISEDSVGWLFRRCYRVCVSVGVSGISVSRCDGGGVRMAKRFKEGATEDNGPNTTTVAVAVVISSRIMGYAGEVITMIPSWRITFSRVFNNVRDNNMPVTMTTTTTTTTTTTMTTCSRTTKRR</sequence>
<evidence type="ECO:0000313" key="2">
    <source>
        <dbReference type="EMBL" id="KAL2722529.1"/>
    </source>
</evidence>
<keyword evidence="3" id="KW-1185">Reference proteome</keyword>
<feature type="compositionally biased region" description="Basic and acidic residues" evidence="1">
    <location>
        <begin position="31"/>
        <end position="41"/>
    </location>
</feature>
<accession>A0ABD2APJ4</accession>
<protein>
    <submittedName>
        <fullName evidence="2">Uncharacterized protein</fullName>
    </submittedName>
</protein>